<dbReference type="PANTHER" id="PTHR13067:SF2">
    <property type="entry name" value="CASPASE-ACTIVATED DNASE"/>
    <property type="match status" value="1"/>
</dbReference>
<dbReference type="Pfam" id="PF02017">
    <property type="entry name" value="CIDE-N"/>
    <property type="match status" value="1"/>
</dbReference>
<dbReference type="GO" id="GO:0005634">
    <property type="term" value="C:nucleus"/>
    <property type="evidence" value="ECO:0007669"/>
    <property type="project" value="InterPro"/>
</dbReference>
<accession>T1HD95</accession>
<keyword evidence="1" id="KW-0053">Apoptosis</keyword>
<dbReference type="EMBL" id="ACPB03001010">
    <property type="status" value="NOT_ANNOTATED_CDS"/>
    <property type="molecule type" value="Genomic_DNA"/>
</dbReference>
<dbReference type="SUPFAM" id="SSF54060">
    <property type="entry name" value="His-Me finger endonucleases"/>
    <property type="match status" value="1"/>
</dbReference>
<dbReference type="EnsemblMetazoa" id="RPRC002010-RA">
    <property type="protein sequence ID" value="RPRC002010-PA"/>
    <property type="gene ID" value="RPRC002010"/>
</dbReference>
<proteinExistence type="predicted"/>
<evidence type="ECO:0000313" key="2">
    <source>
        <dbReference type="EnsemblMetazoa" id="RPRC002010-PA"/>
    </source>
</evidence>
<dbReference type="VEuPathDB" id="VectorBase:RPRC002010"/>
<keyword evidence="3" id="KW-1185">Reference proteome</keyword>
<dbReference type="InterPro" id="IPR039729">
    <property type="entry name" value="DFF40"/>
</dbReference>
<reference evidence="2" key="1">
    <citation type="submission" date="2015-05" db="UniProtKB">
        <authorList>
            <consortium name="EnsemblMetazoa"/>
        </authorList>
    </citation>
    <scope>IDENTIFICATION</scope>
</reference>
<sequence>MGVNALKLDVENVNVYLQDGTVIDNENYFSTIAEQTILILATESEKVVTSADLIYNALKLVNLDVFKAGDAILNFFDEDIKAKVRVLSELAKECDDDLDLTLVSTKKDHPDWFIGVDSNAETKEEFMEKRCQDRIRNFLYKSVSDWRTSEEYKKNDVSRRSLEHIIKKLKQILSKKRFCGTYFVRGQKEALCNARGDFKCSGVWYAVK</sequence>
<dbReference type="HOGENOM" id="CLU_1322367_0_0_1"/>
<dbReference type="SUPFAM" id="SSF54277">
    <property type="entry name" value="CAD &amp; PB1 domains"/>
    <property type="match status" value="1"/>
</dbReference>
<dbReference type="OMA" id="KAEHVEW"/>
<protein>
    <submittedName>
        <fullName evidence="2">CIDE-N domain-containing protein</fullName>
    </submittedName>
</protein>
<dbReference type="PROSITE" id="PS51135">
    <property type="entry name" value="CIDE_N"/>
    <property type="match status" value="1"/>
</dbReference>
<dbReference type="Proteomes" id="UP000015103">
    <property type="component" value="Unassembled WGS sequence"/>
</dbReference>
<organism evidence="2 3">
    <name type="scientific">Rhodnius prolixus</name>
    <name type="common">Triatomid bug</name>
    <dbReference type="NCBI Taxonomy" id="13249"/>
    <lineage>
        <taxon>Eukaryota</taxon>
        <taxon>Metazoa</taxon>
        <taxon>Ecdysozoa</taxon>
        <taxon>Arthropoda</taxon>
        <taxon>Hexapoda</taxon>
        <taxon>Insecta</taxon>
        <taxon>Pterygota</taxon>
        <taxon>Neoptera</taxon>
        <taxon>Paraneoptera</taxon>
        <taxon>Hemiptera</taxon>
        <taxon>Heteroptera</taxon>
        <taxon>Panheteroptera</taxon>
        <taxon>Cimicomorpha</taxon>
        <taxon>Reduviidae</taxon>
        <taxon>Triatominae</taxon>
        <taxon>Rhodnius</taxon>
    </lineage>
</organism>
<dbReference type="AlphaFoldDB" id="T1HD95"/>
<dbReference type="PANTHER" id="PTHR13067">
    <property type="entry name" value="CASPASE-ACTIVATED DNASE"/>
    <property type="match status" value="1"/>
</dbReference>
<dbReference type="GO" id="GO:0006309">
    <property type="term" value="P:apoptotic DNA fragmentation"/>
    <property type="evidence" value="ECO:0007669"/>
    <property type="project" value="InterPro"/>
</dbReference>
<dbReference type="GO" id="GO:0004520">
    <property type="term" value="F:DNA endonuclease activity"/>
    <property type="evidence" value="ECO:0007669"/>
    <property type="project" value="InterPro"/>
</dbReference>
<dbReference type="InterPro" id="IPR044925">
    <property type="entry name" value="His-Me_finger_sf"/>
</dbReference>
<dbReference type="GO" id="GO:0005737">
    <property type="term" value="C:cytoplasm"/>
    <property type="evidence" value="ECO:0007669"/>
    <property type="project" value="InterPro"/>
</dbReference>
<dbReference type="Pfam" id="PF09230">
    <property type="entry name" value="DFF40"/>
    <property type="match status" value="1"/>
</dbReference>
<dbReference type="eggNOG" id="ENOG502R0RF">
    <property type="taxonomic scope" value="Eukaryota"/>
</dbReference>
<dbReference type="InterPro" id="IPR003508">
    <property type="entry name" value="CIDE-N_dom"/>
</dbReference>
<evidence type="ECO:0000256" key="1">
    <source>
        <dbReference type="ARBA" id="ARBA00022703"/>
    </source>
</evidence>
<dbReference type="InParanoid" id="T1HD95"/>
<dbReference type="GO" id="GO:0016787">
    <property type="term" value="F:hydrolase activity"/>
    <property type="evidence" value="ECO:0007669"/>
    <property type="project" value="InterPro"/>
</dbReference>
<dbReference type="Gene3D" id="3.10.20.10">
    <property type="match status" value="1"/>
</dbReference>
<evidence type="ECO:0000313" key="3">
    <source>
        <dbReference type="Proteomes" id="UP000015103"/>
    </source>
</evidence>
<name>T1HD95_RHOPR</name>
<dbReference type="STRING" id="13249.T1HD95"/>
<dbReference type="InterPro" id="IPR015311">
    <property type="entry name" value="DFF40_C"/>
</dbReference>